<evidence type="ECO:0000256" key="2">
    <source>
        <dbReference type="SAM" id="Coils"/>
    </source>
</evidence>
<evidence type="ECO:0000259" key="3">
    <source>
        <dbReference type="PROSITE" id="PS50119"/>
    </source>
</evidence>
<dbReference type="AlphaFoldDB" id="A0A8B8DLG4"/>
<dbReference type="PANTHER" id="PTHR25462:SF300">
    <property type="entry name" value="RING-TYPE DOMAIN-CONTAINING PROTEIN"/>
    <property type="match status" value="1"/>
</dbReference>
<keyword evidence="1" id="KW-0863">Zinc-finger</keyword>
<evidence type="ECO:0000256" key="1">
    <source>
        <dbReference type="PROSITE-ProRule" id="PRU00024"/>
    </source>
</evidence>
<accession>A0A8B8DLG4</accession>
<dbReference type="PANTHER" id="PTHR25462">
    <property type="entry name" value="BONUS, ISOFORM C-RELATED"/>
    <property type="match status" value="1"/>
</dbReference>
<evidence type="ECO:0000313" key="4">
    <source>
        <dbReference type="Proteomes" id="UP000694844"/>
    </source>
</evidence>
<dbReference type="SUPFAM" id="SSF101898">
    <property type="entry name" value="NHL repeat"/>
    <property type="match status" value="1"/>
</dbReference>
<feature type="coiled-coil region" evidence="2">
    <location>
        <begin position="159"/>
        <end position="186"/>
    </location>
</feature>
<dbReference type="RefSeq" id="XP_022328429.1">
    <property type="nucleotide sequence ID" value="XM_022472721.1"/>
</dbReference>
<feature type="domain" description="B box-type" evidence="3">
    <location>
        <begin position="10"/>
        <end position="55"/>
    </location>
</feature>
<dbReference type="OrthoDB" id="264520at2759"/>
<keyword evidence="2" id="KW-0175">Coiled coil</keyword>
<dbReference type="InterPro" id="IPR047153">
    <property type="entry name" value="TRIM45/56/19-like"/>
</dbReference>
<keyword evidence="1" id="KW-0479">Metal-binding</keyword>
<dbReference type="Pfam" id="PF00643">
    <property type="entry name" value="zf-B_box"/>
    <property type="match status" value="1"/>
</dbReference>
<dbReference type="PROSITE" id="PS50119">
    <property type="entry name" value="ZF_BBOX"/>
    <property type="match status" value="2"/>
</dbReference>
<gene>
    <name evidence="5" type="primary">LOC111127512</name>
</gene>
<organism evidence="4 5">
    <name type="scientific">Crassostrea virginica</name>
    <name type="common">Eastern oyster</name>
    <dbReference type="NCBI Taxonomy" id="6565"/>
    <lineage>
        <taxon>Eukaryota</taxon>
        <taxon>Metazoa</taxon>
        <taxon>Spiralia</taxon>
        <taxon>Lophotrochozoa</taxon>
        <taxon>Mollusca</taxon>
        <taxon>Bivalvia</taxon>
        <taxon>Autobranchia</taxon>
        <taxon>Pteriomorphia</taxon>
        <taxon>Ostreida</taxon>
        <taxon>Ostreoidea</taxon>
        <taxon>Ostreidae</taxon>
        <taxon>Crassostrea</taxon>
    </lineage>
</organism>
<keyword evidence="1" id="KW-0862">Zinc</keyword>
<sequence length="553" mass="63067">MASDVATQSQEVIECGLCRNPVSSFCRQCGVNLCDSCIPNHLRVKSKTGHVIVNFTTKYDDDDSCFCELHPQYECSSYCKTCEVPICLHCASHKSHQISELSDKIEELIKGIARESDRLQSFRHQLETVLDHTTKQLTSLPSFYQKRKDEVTAKGQEWYRQIEKTVKNLHQELDYLKKENEAVLLKQKGEIEEMIGEAVEMIRKATNIQASKKVKQMEKFKPVIEQQETLKEFTQYTFPTFHECKIDEHYLQTYFGYIAKMKVRKISLIEYEFIPDPDSGRKVVEAPSVSSVIDTGFPASKKYNERLFDMAVTEDQKVWMGGASTELKMFDFQGHLHRTVPITARGFYICMYNKQLVYSDQSDNTVKKISDDDTVMTMFITGDWKPHGITGSASGDLLVFLKKGDQSKVVRYSSTGTVLQEIQYDSQCQPLYQDAFNITENVNGDIIVTDFKKRIVIAVDRLGIFRYTSSGRNNDLDAVSVATDSVGHVYVTDLNGDKIHMLDKDGRFLRYIIPEGGIKCPRAVCMIGDGEMIVGESKTGLAKRIKFLEEQMY</sequence>
<dbReference type="Gene3D" id="2.120.10.30">
    <property type="entry name" value="TolB, C-terminal domain"/>
    <property type="match status" value="1"/>
</dbReference>
<evidence type="ECO:0000313" key="5">
    <source>
        <dbReference type="RefSeq" id="XP_022328429.1"/>
    </source>
</evidence>
<dbReference type="InterPro" id="IPR011042">
    <property type="entry name" value="6-blade_b-propeller_TolB-like"/>
</dbReference>
<keyword evidence="4" id="KW-1185">Reference proteome</keyword>
<proteinExistence type="predicted"/>
<dbReference type="KEGG" id="cvn:111127512"/>
<feature type="domain" description="B box-type" evidence="3">
    <location>
        <begin position="62"/>
        <end position="108"/>
    </location>
</feature>
<protein>
    <submittedName>
        <fullName evidence="5">Uncharacterized protein LOC111127512</fullName>
    </submittedName>
</protein>
<dbReference type="SUPFAM" id="SSF57845">
    <property type="entry name" value="B-box zinc-binding domain"/>
    <property type="match status" value="1"/>
</dbReference>
<reference evidence="5" key="1">
    <citation type="submission" date="2025-08" db="UniProtKB">
        <authorList>
            <consortium name="RefSeq"/>
        </authorList>
    </citation>
    <scope>IDENTIFICATION</scope>
    <source>
        <tissue evidence="5">Whole sample</tissue>
    </source>
</reference>
<dbReference type="GO" id="GO:0008270">
    <property type="term" value="F:zinc ion binding"/>
    <property type="evidence" value="ECO:0007669"/>
    <property type="project" value="UniProtKB-KW"/>
</dbReference>
<dbReference type="Gene3D" id="3.30.160.60">
    <property type="entry name" value="Classic Zinc Finger"/>
    <property type="match status" value="1"/>
</dbReference>
<dbReference type="InterPro" id="IPR000315">
    <property type="entry name" value="Znf_B-box"/>
</dbReference>
<dbReference type="SMART" id="SM00336">
    <property type="entry name" value="BBOX"/>
    <property type="match status" value="2"/>
</dbReference>
<dbReference type="GeneID" id="111127512"/>
<name>A0A8B8DLG4_CRAVI</name>
<dbReference type="Proteomes" id="UP000694844">
    <property type="component" value="Chromosome 3"/>
</dbReference>